<evidence type="ECO:0000313" key="2">
    <source>
        <dbReference type="EMBL" id="CUO00435.1"/>
    </source>
</evidence>
<gene>
    <name evidence="2" type="ORF">ERS852411_00818</name>
</gene>
<dbReference type="EMBL" id="CYZT01000033">
    <property type="protein sequence ID" value="CUO00435.1"/>
    <property type="molecule type" value="Genomic_DNA"/>
</dbReference>
<sequence length="54" mass="5717">MRDTLGQVASMTGRPRRASASWTGRPSPWERISTAAPGGTSSGVSTRPTPMDSR</sequence>
<accession>A0A174BL68</accession>
<proteinExistence type="predicted"/>
<dbReference type="Proteomes" id="UP000095746">
    <property type="component" value="Unassembled WGS sequence"/>
</dbReference>
<reference evidence="2 3" key="1">
    <citation type="submission" date="2015-09" db="EMBL/GenBank/DDBJ databases">
        <authorList>
            <consortium name="Pathogen Informatics"/>
        </authorList>
    </citation>
    <scope>NUCLEOTIDE SEQUENCE [LARGE SCALE GENOMIC DNA]</scope>
    <source>
        <strain evidence="2 3">2789STDY5608854</strain>
    </source>
</reference>
<name>A0A174BL68_FLAPL</name>
<evidence type="ECO:0000256" key="1">
    <source>
        <dbReference type="SAM" id="MobiDB-lite"/>
    </source>
</evidence>
<feature type="region of interest" description="Disordered" evidence="1">
    <location>
        <begin position="1"/>
        <end position="54"/>
    </location>
</feature>
<protein>
    <submittedName>
        <fullName evidence="2">Uncharacterized protein</fullName>
    </submittedName>
</protein>
<evidence type="ECO:0000313" key="3">
    <source>
        <dbReference type="Proteomes" id="UP000095746"/>
    </source>
</evidence>
<dbReference type="AlphaFoldDB" id="A0A174BL68"/>
<organism evidence="2 3">
    <name type="scientific">Flavonifractor plautii</name>
    <name type="common">Fusobacterium plautii</name>
    <dbReference type="NCBI Taxonomy" id="292800"/>
    <lineage>
        <taxon>Bacteria</taxon>
        <taxon>Bacillati</taxon>
        <taxon>Bacillota</taxon>
        <taxon>Clostridia</taxon>
        <taxon>Eubacteriales</taxon>
        <taxon>Oscillospiraceae</taxon>
        <taxon>Flavonifractor</taxon>
    </lineage>
</organism>